<gene>
    <name evidence="1" type="ORF">OBE_04681</name>
</gene>
<sequence>DKEGLFGAIVEPAAEGLTRIFLKTQEEFHAREAEVQPKVMETYVVSGMDEMLDYVYDHFEDFQLLLDASYGTRYQDFVEHLVDIETEYTYKYIEATASLQDGSEITEEFIHIMARAMFDSMFEVVRHRMDRDTARKYLHMLEKYHYGGWGAIIKLG</sequence>
<organism evidence="1">
    <name type="scientific">human gut metagenome</name>
    <dbReference type="NCBI Taxonomy" id="408170"/>
    <lineage>
        <taxon>unclassified sequences</taxon>
        <taxon>metagenomes</taxon>
        <taxon>organismal metagenomes</taxon>
    </lineage>
</organism>
<name>K1UBM5_9ZZZZ</name>
<accession>K1UBM5</accession>
<dbReference type="EMBL" id="AJWZ01003187">
    <property type="protein sequence ID" value="EKC68916.1"/>
    <property type="molecule type" value="Genomic_DNA"/>
</dbReference>
<feature type="non-terminal residue" evidence="1">
    <location>
        <position position="1"/>
    </location>
</feature>
<evidence type="ECO:0000313" key="1">
    <source>
        <dbReference type="EMBL" id="EKC68916.1"/>
    </source>
</evidence>
<comment type="caution">
    <text evidence="1">The sequence shown here is derived from an EMBL/GenBank/DDBJ whole genome shotgun (WGS) entry which is preliminary data.</text>
</comment>
<proteinExistence type="predicted"/>
<reference evidence="1" key="1">
    <citation type="journal article" date="2013" name="Environ. Microbiol.">
        <title>Microbiota from the distal guts of lean and obese adolescents exhibit partial functional redundancy besides clear differences in community structure.</title>
        <authorList>
            <person name="Ferrer M."/>
            <person name="Ruiz A."/>
            <person name="Lanza F."/>
            <person name="Haange S.B."/>
            <person name="Oberbach A."/>
            <person name="Till H."/>
            <person name="Bargiela R."/>
            <person name="Campoy C."/>
            <person name="Segura M.T."/>
            <person name="Richter M."/>
            <person name="von Bergen M."/>
            <person name="Seifert J."/>
            <person name="Suarez A."/>
        </authorList>
    </citation>
    <scope>NUCLEOTIDE SEQUENCE</scope>
</reference>
<dbReference type="AlphaFoldDB" id="K1UBM5"/>
<protein>
    <submittedName>
        <fullName evidence="1">Transcriptional regulator, TetR family</fullName>
    </submittedName>
</protein>